<feature type="short sequence motif" description="HXTX 1" evidence="2">
    <location>
        <begin position="50"/>
        <end position="53"/>
    </location>
</feature>
<feature type="domain" description="Phosphoesterase HXTX" evidence="3">
    <location>
        <begin position="20"/>
        <end position="93"/>
    </location>
</feature>
<evidence type="ECO:0000259" key="3">
    <source>
        <dbReference type="Pfam" id="PF02834"/>
    </source>
</evidence>
<accession>A0A7S9LKL6</accession>
<keyword evidence="1 2" id="KW-0378">Hydrolase</keyword>
<dbReference type="PANTHER" id="PTHR35561:SF1">
    <property type="entry name" value="RNA 2',3'-CYCLIC PHOSPHODIESTERASE"/>
    <property type="match status" value="1"/>
</dbReference>
<comment type="function">
    <text evidence="2">Hydrolyzes RNA 2',3'-cyclic phosphodiester to an RNA 2'-phosphomonoester.</text>
</comment>
<evidence type="ECO:0000313" key="4">
    <source>
        <dbReference type="EMBL" id="QPH50839.1"/>
    </source>
</evidence>
<dbReference type="InterPro" id="IPR014051">
    <property type="entry name" value="Phosphoesterase_HXTX"/>
</dbReference>
<reference evidence="4 5" key="1">
    <citation type="submission" date="2020-11" db="EMBL/GenBank/DDBJ databases">
        <title>Pseudomonas fulva producing VIM-24.</title>
        <authorList>
            <person name="Liu S."/>
        </authorList>
    </citation>
    <scope>NUCLEOTIDE SEQUENCE [LARGE SCALE GENOMIC DNA]</scope>
    <source>
        <strain evidence="4 5">ZDHY414</strain>
    </source>
</reference>
<dbReference type="InterPro" id="IPR009097">
    <property type="entry name" value="Cyclic_Pdiesterase"/>
</dbReference>
<dbReference type="HAMAP" id="MF_01940">
    <property type="entry name" value="RNA_CPDase"/>
    <property type="match status" value="1"/>
</dbReference>
<dbReference type="Gene3D" id="3.90.1140.10">
    <property type="entry name" value="Cyclic phosphodiesterase"/>
    <property type="match status" value="1"/>
</dbReference>
<comment type="catalytic activity">
    <reaction evidence="2">
        <text>a 3'-end 2',3'-cyclophospho-ribonucleotide-RNA + H2O = a 3'-end 2'-phospho-ribonucleotide-RNA + H(+)</text>
        <dbReference type="Rhea" id="RHEA:11828"/>
        <dbReference type="Rhea" id="RHEA-COMP:10464"/>
        <dbReference type="Rhea" id="RHEA-COMP:17353"/>
        <dbReference type="ChEBI" id="CHEBI:15377"/>
        <dbReference type="ChEBI" id="CHEBI:15378"/>
        <dbReference type="ChEBI" id="CHEBI:83064"/>
        <dbReference type="ChEBI" id="CHEBI:173113"/>
        <dbReference type="EC" id="3.1.4.58"/>
    </reaction>
</comment>
<dbReference type="InterPro" id="IPR004175">
    <property type="entry name" value="RNA_CPDase"/>
</dbReference>
<dbReference type="Proteomes" id="UP000594430">
    <property type="component" value="Chromosome"/>
</dbReference>
<dbReference type="Pfam" id="PF02834">
    <property type="entry name" value="LigT_PEase"/>
    <property type="match status" value="1"/>
</dbReference>
<dbReference type="SUPFAM" id="SSF55144">
    <property type="entry name" value="LigT-like"/>
    <property type="match status" value="1"/>
</dbReference>
<gene>
    <name evidence="4" type="primary">thpR</name>
    <name evidence="4" type="ORF">IZU98_09175</name>
</gene>
<feature type="active site" description="Proton donor" evidence="2">
    <location>
        <position position="50"/>
    </location>
</feature>
<sequence>MVQDTRSSASPFNRLFFALPVSDAQRRDVSQWRRSLALRSGKPVPAANFHVTLAFLGNVDAAQVPSVCAAVDQLVLPDKAPRLVLDRLQVWQKAGALVLEAQHTPAALLQLVYGLQQALLPLGIPVADRSFRPHLTLSREFHGQPPEASSPPEFFVSARECVLYESRKGAYQALARWALGNGGAFLSPPGSHR</sequence>
<name>A0A7S9LKL6_9PSED</name>
<comment type="similarity">
    <text evidence="2">Belongs to the 2H phosphoesterase superfamily. ThpR family.</text>
</comment>
<organism evidence="4 5">
    <name type="scientific">Pseudomonas fulva</name>
    <dbReference type="NCBI Taxonomy" id="47880"/>
    <lineage>
        <taxon>Bacteria</taxon>
        <taxon>Pseudomonadati</taxon>
        <taxon>Pseudomonadota</taxon>
        <taxon>Gammaproteobacteria</taxon>
        <taxon>Pseudomonadales</taxon>
        <taxon>Pseudomonadaceae</taxon>
        <taxon>Pseudomonas</taxon>
    </lineage>
</organism>
<feature type="short sequence motif" description="HXTX 2" evidence="2">
    <location>
        <begin position="134"/>
        <end position="137"/>
    </location>
</feature>
<proteinExistence type="inferred from homology"/>
<dbReference type="NCBIfam" id="TIGR02258">
    <property type="entry name" value="2_5_ligase"/>
    <property type="match status" value="1"/>
</dbReference>
<dbReference type="EC" id="3.1.4.58" evidence="2"/>
<evidence type="ECO:0000313" key="5">
    <source>
        <dbReference type="Proteomes" id="UP000594430"/>
    </source>
</evidence>
<dbReference type="GO" id="GO:0008664">
    <property type="term" value="F:RNA 2',3'-cyclic 3'-phosphodiesterase activity"/>
    <property type="evidence" value="ECO:0007669"/>
    <property type="project" value="UniProtKB-EC"/>
</dbReference>
<dbReference type="AlphaFoldDB" id="A0A7S9LKL6"/>
<dbReference type="GO" id="GO:0004113">
    <property type="term" value="F:2',3'-cyclic-nucleotide 3'-phosphodiesterase activity"/>
    <property type="evidence" value="ECO:0007669"/>
    <property type="project" value="InterPro"/>
</dbReference>
<feature type="active site" description="Proton acceptor" evidence="2">
    <location>
        <position position="134"/>
    </location>
</feature>
<evidence type="ECO:0000256" key="1">
    <source>
        <dbReference type="ARBA" id="ARBA00022801"/>
    </source>
</evidence>
<dbReference type="EMBL" id="CP064946">
    <property type="protein sequence ID" value="QPH50839.1"/>
    <property type="molecule type" value="Genomic_DNA"/>
</dbReference>
<evidence type="ECO:0000256" key="2">
    <source>
        <dbReference type="HAMAP-Rule" id="MF_01940"/>
    </source>
</evidence>
<dbReference type="PANTHER" id="PTHR35561">
    <property type="entry name" value="RNA 2',3'-CYCLIC PHOSPHODIESTERASE"/>
    <property type="match status" value="1"/>
</dbReference>
<dbReference type="RefSeq" id="WP_196110627.1">
    <property type="nucleotide sequence ID" value="NZ_CP064943.1"/>
</dbReference>
<protein>
    <recommendedName>
        <fullName evidence="2">RNA 2',3'-cyclic phosphodiesterase</fullName>
        <shortName evidence="2">RNA 2',3'-CPDase</shortName>
        <ecNumber evidence="2">3.1.4.58</ecNumber>
    </recommendedName>
</protein>